<feature type="transmembrane region" description="Helical" evidence="8">
    <location>
        <begin position="286"/>
        <end position="309"/>
    </location>
</feature>
<dbReference type="PANTHER" id="PTHR21716">
    <property type="entry name" value="TRANSMEMBRANE PROTEIN"/>
    <property type="match status" value="1"/>
</dbReference>
<accession>A0A380KBI3</accession>
<protein>
    <submittedName>
        <fullName evidence="9">Membrane protein</fullName>
    </submittedName>
</protein>
<evidence type="ECO:0000256" key="8">
    <source>
        <dbReference type="SAM" id="Phobius"/>
    </source>
</evidence>
<sequence>MKQHSDKRFSDTWFFKWILNNQAVTAVLITLLVGLTGLVLVKLSPLFAPVLDFVSIIMLPLVISALLYYLLKPLVDWLEKKGVGRTLAIFLVFAGIAALLVWAGANVIPMITRQLTTFIDDLPAYIQTVNKEINQFLDHPFLKNYQGQLQDTLSNISTKAVDYAESISKNALSWASNFASTFARVTVAVIIAPFILFYLLRDGHTMKGGILKVLPTRTRTSISRILSDVNTQLAGYVQGQVMVAIVVGIMFGVMYSIVGLRYGVTLGIIAGILNMVPYLGSFLAQVPVFILAIVAGPIMVVKVAIVFVIEQTIEGRFVSPLVLGTKLNIHPITIMLILLTAGSMFGIWGVFLGIPVYASVKVIVKELFDWYKSISGLYEEENQIEEGSDSTHAK</sequence>
<feature type="transmembrane region" description="Helical" evidence="8">
    <location>
        <begin position="83"/>
        <end position="105"/>
    </location>
</feature>
<organism evidence="9 10">
    <name type="scientific">Streptococcus hyointestinalis</name>
    <dbReference type="NCBI Taxonomy" id="1337"/>
    <lineage>
        <taxon>Bacteria</taxon>
        <taxon>Bacillati</taxon>
        <taxon>Bacillota</taxon>
        <taxon>Bacilli</taxon>
        <taxon>Lactobacillales</taxon>
        <taxon>Streptococcaceae</taxon>
        <taxon>Streptococcus</taxon>
    </lineage>
</organism>
<keyword evidence="7 8" id="KW-0472">Membrane</keyword>
<keyword evidence="6 8" id="KW-1133">Transmembrane helix</keyword>
<reference evidence="9 10" key="1">
    <citation type="submission" date="2018-06" db="EMBL/GenBank/DDBJ databases">
        <authorList>
            <consortium name="Pathogen Informatics"/>
            <person name="Doyle S."/>
        </authorList>
    </citation>
    <scope>NUCLEOTIDE SEQUENCE [LARGE SCALE GENOMIC DNA]</scope>
    <source>
        <strain evidence="9 10">NCTC12224</strain>
    </source>
</reference>
<evidence type="ECO:0000256" key="7">
    <source>
        <dbReference type="ARBA" id="ARBA00023136"/>
    </source>
</evidence>
<feature type="transmembrane region" description="Helical" evidence="8">
    <location>
        <begin position="260"/>
        <end position="279"/>
    </location>
</feature>
<dbReference type="AlphaFoldDB" id="A0A380KBI3"/>
<evidence type="ECO:0000313" key="10">
    <source>
        <dbReference type="Proteomes" id="UP000254924"/>
    </source>
</evidence>
<dbReference type="PANTHER" id="PTHR21716:SF53">
    <property type="entry name" value="PERMEASE PERM-RELATED"/>
    <property type="match status" value="1"/>
</dbReference>
<keyword evidence="4" id="KW-1003">Cell membrane</keyword>
<evidence type="ECO:0000256" key="2">
    <source>
        <dbReference type="ARBA" id="ARBA00009773"/>
    </source>
</evidence>
<evidence type="ECO:0000313" key="9">
    <source>
        <dbReference type="EMBL" id="SUN62383.1"/>
    </source>
</evidence>
<keyword evidence="10" id="KW-1185">Reference proteome</keyword>
<dbReference type="GeneID" id="78357128"/>
<evidence type="ECO:0000256" key="4">
    <source>
        <dbReference type="ARBA" id="ARBA00022475"/>
    </source>
</evidence>
<proteinExistence type="inferred from homology"/>
<keyword evidence="5 8" id="KW-0812">Transmembrane</keyword>
<evidence type="ECO:0000256" key="1">
    <source>
        <dbReference type="ARBA" id="ARBA00004651"/>
    </source>
</evidence>
<comment type="similarity">
    <text evidence="2">Belongs to the autoinducer-2 exporter (AI-2E) (TC 2.A.86) family.</text>
</comment>
<feature type="transmembrane region" description="Helical" evidence="8">
    <location>
        <begin position="329"/>
        <end position="358"/>
    </location>
</feature>
<evidence type="ECO:0000256" key="5">
    <source>
        <dbReference type="ARBA" id="ARBA00022692"/>
    </source>
</evidence>
<evidence type="ECO:0000256" key="3">
    <source>
        <dbReference type="ARBA" id="ARBA00022448"/>
    </source>
</evidence>
<feature type="transmembrane region" description="Helical" evidence="8">
    <location>
        <begin position="21"/>
        <end position="41"/>
    </location>
</feature>
<dbReference type="RefSeq" id="WP_115270041.1">
    <property type="nucleotide sequence ID" value="NZ_CP185251.1"/>
</dbReference>
<dbReference type="Pfam" id="PF01594">
    <property type="entry name" value="AI-2E_transport"/>
    <property type="match status" value="1"/>
</dbReference>
<comment type="subcellular location">
    <subcellularLocation>
        <location evidence="1">Cell membrane</location>
        <topology evidence="1">Multi-pass membrane protein</topology>
    </subcellularLocation>
</comment>
<evidence type="ECO:0000256" key="6">
    <source>
        <dbReference type="ARBA" id="ARBA00022989"/>
    </source>
</evidence>
<gene>
    <name evidence="9" type="primary">yhhT_2</name>
    <name evidence="9" type="ORF">NCTC12224_01854</name>
</gene>
<dbReference type="Proteomes" id="UP000254924">
    <property type="component" value="Unassembled WGS sequence"/>
</dbReference>
<feature type="transmembrane region" description="Helical" evidence="8">
    <location>
        <begin position="182"/>
        <end position="200"/>
    </location>
</feature>
<dbReference type="InterPro" id="IPR002549">
    <property type="entry name" value="AI-2E-like"/>
</dbReference>
<name>A0A380KBI3_9STRE</name>
<dbReference type="GO" id="GO:0055085">
    <property type="term" value="P:transmembrane transport"/>
    <property type="evidence" value="ECO:0007669"/>
    <property type="project" value="TreeGrafter"/>
</dbReference>
<feature type="transmembrane region" description="Helical" evidence="8">
    <location>
        <begin position="233"/>
        <end position="254"/>
    </location>
</feature>
<feature type="transmembrane region" description="Helical" evidence="8">
    <location>
        <begin position="53"/>
        <end position="71"/>
    </location>
</feature>
<dbReference type="OrthoDB" id="9793390at2"/>
<dbReference type="GO" id="GO:0005886">
    <property type="term" value="C:plasma membrane"/>
    <property type="evidence" value="ECO:0007669"/>
    <property type="project" value="UniProtKB-SubCell"/>
</dbReference>
<keyword evidence="3" id="KW-0813">Transport</keyword>
<dbReference type="EMBL" id="UHFN01000007">
    <property type="protein sequence ID" value="SUN62383.1"/>
    <property type="molecule type" value="Genomic_DNA"/>
</dbReference>